<reference evidence="2" key="1">
    <citation type="journal article" date="2019" name="Int. J. Syst. Evol. Microbiol.">
        <title>The Global Catalogue of Microorganisms (GCM) 10K type strain sequencing project: providing services to taxonomists for standard genome sequencing and annotation.</title>
        <authorList>
            <consortium name="The Broad Institute Genomics Platform"/>
            <consortium name="The Broad Institute Genome Sequencing Center for Infectious Disease"/>
            <person name="Wu L."/>
            <person name="Ma J."/>
        </authorList>
    </citation>
    <scope>NUCLEOTIDE SEQUENCE [LARGE SCALE GENOMIC DNA]</scope>
    <source>
        <strain evidence="2">JCM 10303</strain>
    </source>
</reference>
<evidence type="ECO:0008006" key="3">
    <source>
        <dbReference type="Google" id="ProtNLM"/>
    </source>
</evidence>
<gene>
    <name evidence="1" type="ORF">GCM10009533_43360</name>
</gene>
<organism evidence="1 2">
    <name type="scientific">Saccharopolyspora erythraea</name>
    <name type="common">Streptomyces erythraeus</name>
    <dbReference type="NCBI Taxonomy" id="1836"/>
    <lineage>
        <taxon>Bacteria</taxon>
        <taxon>Bacillati</taxon>
        <taxon>Actinomycetota</taxon>
        <taxon>Actinomycetes</taxon>
        <taxon>Pseudonocardiales</taxon>
        <taxon>Pseudonocardiaceae</taxon>
        <taxon>Saccharopolyspora</taxon>
    </lineage>
</organism>
<evidence type="ECO:0000313" key="2">
    <source>
        <dbReference type="Proteomes" id="UP001500729"/>
    </source>
</evidence>
<proteinExistence type="predicted"/>
<name>A0ABP3NDQ1_SACER</name>
<protein>
    <recommendedName>
        <fullName evidence="3">Secreted protein</fullName>
    </recommendedName>
</protein>
<dbReference type="RefSeq" id="WP_009945847.1">
    <property type="nucleotide sequence ID" value="NZ_BAAAGS010000030.1"/>
</dbReference>
<dbReference type="EMBL" id="BAAAGS010000030">
    <property type="protein sequence ID" value="GAA0539548.1"/>
    <property type="molecule type" value="Genomic_DNA"/>
</dbReference>
<evidence type="ECO:0000313" key="1">
    <source>
        <dbReference type="EMBL" id="GAA0539548.1"/>
    </source>
</evidence>
<accession>A0ABP3NDQ1</accession>
<dbReference type="NCBIfam" id="NF037944">
    <property type="entry name" value="holin_2"/>
    <property type="match status" value="1"/>
</dbReference>
<keyword evidence="2" id="KW-1185">Reference proteome</keyword>
<dbReference type="Proteomes" id="UP001500729">
    <property type="component" value="Unassembled WGS sequence"/>
</dbReference>
<sequence length="68" mass="7377">MPYVLSLVLLGAGLLLLLVLLIRTIRVLGRVRALQKRVASDVGDRTGLLKARSAGLRVALSERRRGSV</sequence>
<comment type="caution">
    <text evidence="1">The sequence shown here is derived from an EMBL/GenBank/DDBJ whole genome shotgun (WGS) entry which is preliminary data.</text>
</comment>